<dbReference type="AlphaFoldDB" id="E4UAS8"/>
<reference evidence="2 3" key="2">
    <citation type="journal article" date="2011" name="Stand. Genomic Sci.">
        <title>Complete genome sequence of Oceanithermus profundus type strain (506).</title>
        <authorList>
            <person name="Pati A."/>
            <person name="Zhang X."/>
            <person name="Lapidus A."/>
            <person name="Nolan M."/>
            <person name="Lucas S."/>
            <person name="Del Rio T.G."/>
            <person name="Tice H."/>
            <person name="Cheng J.F."/>
            <person name="Tapia R."/>
            <person name="Han C."/>
            <person name="Goodwin L."/>
            <person name="Pitluck S."/>
            <person name="Liolios K."/>
            <person name="Pagani I."/>
            <person name="Ivanova N."/>
            <person name="Mavromatis K."/>
            <person name="Chen A."/>
            <person name="Palaniappan K."/>
            <person name="Hauser L."/>
            <person name="Jeffries C.D."/>
            <person name="Brambilla E.M."/>
            <person name="Rohl A."/>
            <person name="Mwirichia R."/>
            <person name="Rohde M."/>
            <person name="Tindall B.J."/>
            <person name="Sikorski J."/>
            <person name="Wirth R."/>
            <person name="Goker M."/>
            <person name="Woyke T."/>
            <person name="Detter J.C."/>
            <person name="Bristow J."/>
            <person name="Eisen J.A."/>
            <person name="Markowitz V."/>
            <person name="Hugenholtz P."/>
            <person name="Kyrpides N.C."/>
            <person name="Klenk H.P."/>
            <person name="Land M."/>
        </authorList>
    </citation>
    <scope>NUCLEOTIDE SEQUENCE [LARGE SCALE GENOMIC DNA]</scope>
    <source>
        <strain evidence="3">DSM 14977 / NBRC 100410 / VKM B-2274 / 506</strain>
        <plasmid evidence="3">Plasmid pOCEPR01</plasmid>
    </source>
</reference>
<dbReference type="Proteomes" id="UP000008722">
    <property type="component" value="Plasmid pOCEPR01"/>
</dbReference>
<accession>E4UAS8</accession>
<evidence type="ECO:0000259" key="1">
    <source>
        <dbReference type="SMART" id="SM00953"/>
    </source>
</evidence>
<geneLocation type="plasmid" evidence="2 3">
    <name>pOCEPR01</name>
</geneLocation>
<keyword evidence="3" id="KW-1185">Reference proteome</keyword>
<dbReference type="EMBL" id="CP002362">
    <property type="protein sequence ID" value="ADR37713.1"/>
    <property type="molecule type" value="Genomic_DNA"/>
</dbReference>
<evidence type="ECO:0000313" key="2">
    <source>
        <dbReference type="EMBL" id="ADR37713.1"/>
    </source>
</evidence>
<protein>
    <submittedName>
        <fullName evidence="2">RES domain protein</fullName>
    </submittedName>
</protein>
<feature type="domain" description="RES" evidence="1">
    <location>
        <begin position="26"/>
        <end position="145"/>
    </location>
</feature>
<gene>
    <name evidence="2" type="ordered locus">Ocepr_2265</name>
</gene>
<dbReference type="HOGENOM" id="CLU_133611_2_0_0"/>
<reference evidence="3" key="1">
    <citation type="submission" date="2010-11" db="EMBL/GenBank/DDBJ databases">
        <title>The complete sequence of plasmid of Oceanithermus profundus DSM 14977.</title>
        <authorList>
            <consortium name="US DOE Joint Genome Institute (JGI-PGF)"/>
            <person name="Lucas S."/>
            <person name="Copeland A."/>
            <person name="Lapidus A."/>
            <person name="Bruce D."/>
            <person name="Goodwin L."/>
            <person name="Pitluck S."/>
            <person name="Kyrpides N."/>
            <person name="Mavromatis K."/>
            <person name="Pagani I."/>
            <person name="Ivanova N."/>
            <person name="Zhang X."/>
            <person name="Brettin T."/>
            <person name="Detter J.C."/>
            <person name="Tapia R."/>
            <person name="Han C."/>
            <person name="Land M."/>
            <person name="Hauser L."/>
            <person name="Markowitz V."/>
            <person name="Cheng J.-F."/>
            <person name="Hugenholtz P."/>
            <person name="Woyke T."/>
            <person name="Wu D."/>
            <person name="Tindall B."/>
            <person name="Faehnrich R."/>
            <person name="Brambilla E."/>
            <person name="Klenk H.-P."/>
            <person name="Eisen J.A."/>
        </authorList>
    </citation>
    <scope>NUCLEOTIDE SEQUENCE [LARGE SCALE GENOMIC DNA]</scope>
    <source>
        <strain evidence="3">DSM 14977 / NBRC 100410 / VKM B-2274 / 506</strain>
        <plasmid evidence="3">Plasmid pOCEPR01</plasmid>
    </source>
</reference>
<dbReference type="InterPro" id="IPR014914">
    <property type="entry name" value="RES_dom"/>
</dbReference>
<keyword evidence="2" id="KW-0614">Plasmid</keyword>
<name>E4UAS8_OCEP5</name>
<proteinExistence type="predicted"/>
<evidence type="ECO:0000313" key="3">
    <source>
        <dbReference type="Proteomes" id="UP000008722"/>
    </source>
</evidence>
<dbReference type="SMART" id="SM00953">
    <property type="entry name" value="RES"/>
    <property type="match status" value="1"/>
</dbReference>
<organism evidence="2 3">
    <name type="scientific">Oceanithermus profundus (strain DSM 14977 / NBRC 100410 / VKM B-2274 / 506)</name>
    <dbReference type="NCBI Taxonomy" id="670487"/>
    <lineage>
        <taxon>Bacteria</taxon>
        <taxon>Thermotogati</taxon>
        <taxon>Deinococcota</taxon>
        <taxon>Deinococci</taxon>
        <taxon>Thermales</taxon>
        <taxon>Thermaceae</taxon>
        <taxon>Oceanithermus</taxon>
    </lineage>
</organism>
<dbReference type="KEGG" id="opr:Ocepr_2265"/>
<dbReference type="eggNOG" id="COG5654">
    <property type="taxonomic scope" value="Bacteria"/>
</dbReference>
<dbReference type="Pfam" id="PF08808">
    <property type="entry name" value="RES"/>
    <property type="match status" value="1"/>
</dbReference>
<dbReference type="RefSeq" id="WP_013449693.1">
    <property type="nucleotide sequence ID" value="NC_014753.1"/>
</dbReference>
<sequence>MGSTELRLWRAYDPDRPYTRRADFDPLSGEGASFVSGRWHTARPDVRIVYAAEHPALALLELYVHIEHALHRYTLVEFLVEAPGVARAPASVVENLDDVSATRTFGNAWYMSDLNPVLEVPSVLVPEGTNYLVRIDDTVHLRRLRTTTYPLDRRLAERL</sequence>
<dbReference type="OrthoDB" id="9789501at2"/>